<reference evidence="3" key="1">
    <citation type="submission" date="2025-08" db="UniProtKB">
        <authorList>
            <consortium name="RefSeq"/>
        </authorList>
    </citation>
    <scope>IDENTIFICATION</scope>
    <source>
        <tissue evidence="3">Seedling</tissue>
    </source>
</reference>
<proteinExistence type="predicted"/>
<evidence type="ECO:0000259" key="1">
    <source>
        <dbReference type="PROSITE" id="PS50104"/>
    </source>
</evidence>
<dbReference type="SMART" id="SM00255">
    <property type="entry name" value="TIR"/>
    <property type="match status" value="1"/>
</dbReference>
<dbReference type="Proteomes" id="UP001652623">
    <property type="component" value="Chromosome 4"/>
</dbReference>
<evidence type="ECO:0000313" key="2">
    <source>
        <dbReference type="Proteomes" id="UP001652623"/>
    </source>
</evidence>
<dbReference type="Gene3D" id="3.40.50.300">
    <property type="entry name" value="P-loop containing nucleotide triphosphate hydrolases"/>
    <property type="match status" value="1"/>
</dbReference>
<accession>A0ABM4A7M0</accession>
<dbReference type="InterPro" id="IPR035897">
    <property type="entry name" value="Toll_tir_struct_dom_sf"/>
</dbReference>
<dbReference type="SUPFAM" id="SSF52200">
    <property type="entry name" value="Toll/Interleukin receptor TIR domain"/>
    <property type="match status" value="1"/>
</dbReference>
<dbReference type="PANTHER" id="PTHR11017">
    <property type="entry name" value="LEUCINE-RICH REPEAT-CONTAINING PROTEIN"/>
    <property type="match status" value="1"/>
</dbReference>
<dbReference type="InterPro" id="IPR002182">
    <property type="entry name" value="NB-ARC"/>
</dbReference>
<name>A0ABM4A7M0_ZIZJJ</name>
<dbReference type="PRINTS" id="PR00364">
    <property type="entry name" value="DISEASERSIST"/>
</dbReference>
<dbReference type="Gene3D" id="3.40.50.10140">
    <property type="entry name" value="Toll/interleukin-1 receptor homology (TIR) domain"/>
    <property type="match status" value="1"/>
</dbReference>
<dbReference type="InterPro" id="IPR044974">
    <property type="entry name" value="Disease_R_plants"/>
</dbReference>
<gene>
    <name evidence="3" type="primary">LOC132803529</name>
</gene>
<dbReference type="SUPFAM" id="SSF52540">
    <property type="entry name" value="P-loop containing nucleoside triphosphate hydrolases"/>
    <property type="match status" value="1"/>
</dbReference>
<dbReference type="InterPro" id="IPR000157">
    <property type="entry name" value="TIR_dom"/>
</dbReference>
<dbReference type="GeneID" id="132803529"/>
<dbReference type="PROSITE" id="PS50104">
    <property type="entry name" value="TIR"/>
    <property type="match status" value="1"/>
</dbReference>
<dbReference type="InterPro" id="IPR027417">
    <property type="entry name" value="P-loop_NTPase"/>
</dbReference>
<dbReference type="Pfam" id="PF01582">
    <property type="entry name" value="TIR"/>
    <property type="match status" value="1"/>
</dbReference>
<evidence type="ECO:0000313" key="3">
    <source>
        <dbReference type="RefSeq" id="XP_060672718.1"/>
    </source>
</evidence>
<organism evidence="2 3">
    <name type="scientific">Ziziphus jujuba</name>
    <name type="common">Chinese jujube</name>
    <name type="synonym">Ziziphus sativa</name>
    <dbReference type="NCBI Taxonomy" id="326968"/>
    <lineage>
        <taxon>Eukaryota</taxon>
        <taxon>Viridiplantae</taxon>
        <taxon>Streptophyta</taxon>
        <taxon>Embryophyta</taxon>
        <taxon>Tracheophyta</taxon>
        <taxon>Spermatophyta</taxon>
        <taxon>Magnoliopsida</taxon>
        <taxon>eudicotyledons</taxon>
        <taxon>Gunneridae</taxon>
        <taxon>Pentapetalae</taxon>
        <taxon>rosids</taxon>
        <taxon>fabids</taxon>
        <taxon>Rosales</taxon>
        <taxon>Rhamnaceae</taxon>
        <taxon>Paliureae</taxon>
        <taxon>Ziziphus</taxon>
    </lineage>
</organism>
<keyword evidence="2" id="KW-1185">Reference proteome</keyword>
<protein>
    <submittedName>
        <fullName evidence="3">TMV resistance protein N-like</fullName>
    </submittedName>
</protein>
<dbReference type="PANTHER" id="PTHR11017:SF479">
    <property type="entry name" value="DISEASE RESISTANCE PROTEIN (TIR-NBS-LRR CLASS) FAMILY"/>
    <property type="match status" value="1"/>
</dbReference>
<dbReference type="RefSeq" id="XP_060672718.1">
    <property type="nucleotide sequence ID" value="XM_060816735.1"/>
</dbReference>
<sequence length="348" mass="40051">MASSSSQEEYEYEVFLSFRGEDTRRSFTGHLYDALHKKNIRTFMDDKKAETGYKISPQLRKAIMGSKIWIIVFSKDFAASTWCLDEVLQILECNRNRNGEIKGNVIPIFYGIKPTIVRKQEESYAVAFANHAERFKDRIEMVQQWRNALNEVSGVTGHDSENFRYDRELIDKVINDVLLKLPEDQLAIDQFKENLIGIEECVKDIKSLLCINSKDDVRIIGIWGMGGIGKTTLAGTVFDIYKSSFDANCFLKNVREESKRQGKEHLRKKLLLDLLNDKSIQMKDTPSIMSTFIQKRLVKTKVIVVLDDIDEILSLKYFLEGHEQFATGSRIIVTTRDVQLLKSVTDKI</sequence>
<dbReference type="Pfam" id="PF00931">
    <property type="entry name" value="NB-ARC"/>
    <property type="match status" value="1"/>
</dbReference>
<feature type="domain" description="TIR" evidence="1">
    <location>
        <begin position="10"/>
        <end position="181"/>
    </location>
</feature>